<dbReference type="Gene3D" id="3.30.300.250">
    <property type="match status" value="1"/>
</dbReference>
<dbReference type="InterPro" id="IPR016502">
    <property type="entry name" value="T2SSS_2"/>
</dbReference>
<sequence>MKLTINKALITASLGVLLLSGCASHEKQQVAESLAKSRAAAIDSKAPYPTIDAYQITQAYASGSTVKINIIYGGKSRITPSRAAKTAAANYCRNSEIIPLFDSGVNYQITIKDISGRTMAQQAVSKDFCESIK</sequence>
<dbReference type="RefSeq" id="WP_023932874.1">
    <property type="nucleotide sequence ID" value="NZ_DF196819.1"/>
</dbReference>
<gene>
    <name evidence="1" type="ORF">PLEI_1889</name>
</gene>
<proteinExistence type="predicted"/>
<dbReference type="Proteomes" id="UP000030675">
    <property type="component" value="Unassembled WGS sequence"/>
</dbReference>
<name>A0A0U1P764_PHOLE</name>
<evidence type="ECO:0000313" key="2">
    <source>
        <dbReference type="Proteomes" id="UP000030675"/>
    </source>
</evidence>
<dbReference type="PROSITE" id="PS51257">
    <property type="entry name" value="PROKAR_LIPOPROTEIN"/>
    <property type="match status" value="1"/>
</dbReference>
<dbReference type="HOGENOM" id="CLU_1946777_0_0_6"/>
<accession>A0A0U1P764</accession>
<dbReference type="Pfam" id="PF16549">
    <property type="entry name" value="T2SSS_2"/>
    <property type="match status" value="1"/>
</dbReference>
<evidence type="ECO:0000313" key="1">
    <source>
        <dbReference type="EMBL" id="GAD30234.1"/>
    </source>
</evidence>
<dbReference type="EMBL" id="DF196819">
    <property type="protein sequence ID" value="GAD30234.1"/>
    <property type="molecule type" value="Genomic_DNA"/>
</dbReference>
<reference evidence="2" key="1">
    <citation type="submission" date="2012-12" db="EMBL/GenBank/DDBJ databases">
        <title>Genome Sequence of Photobacterium leiognathi lrivu.4.1.</title>
        <authorList>
            <person name="Urbanczyk H."/>
            <person name="Ogura Y."/>
            <person name="Hayashi T."/>
            <person name="Dunlap P.V."/>
        </authorList>
    </citation>
    <scope>NUCLEOTIDE SEQUENCE [LARGE SCALE GENOMIC DNA]</scope>
    <source>
        <strain evidence="2">lrivu.4.1</strain>
    </source>
</reference>
<protein>
    <recommendedName>
        <fullName evidence="3">Lipoprotein</fullName>
    </recommendedName>
</protein>
<organism evidence="1 2">
    <name type="scientific">Photobacterium leiognathi lrivu.4.1</name>
    <dbReference type="NCBI Taxonomy" id="1248232"/>
    <lineage>
        <taxon>Bacteria</taxon>
        <taxon>Pseudomonadati</taxon>
        <taxon>Pseudomonadota</taxon>
        <taxon>Gammaproteobacteria</taxon>
        <taxon>Vibrionales</taxon>
        <taxon>Vibrionaceae</taxon>
        <taxon>Photobacterium</taxon>
    </lineage>
</organism>
<dbReference type="AlphaFoldDB" id="A0A0U1P764"/>
<dbReference type="PIRSF" id="PIRSF007010">
    <property type="entry name" value="UCP007010"/>
    <property type="match status" value="1"/>
</dbReference>
<evidence type="ECO:0008006" key="3">
    <source>
        <dbReference type="Google" id="ProtNLM"/>
    </source>
</evidence>